<protein>
    <recommendedName>
        <fullName evidence="8">AXH domain-containing protein</fullName>
    </recommendedName>
</protein>
<evidence type="ECO:0000256" key="7">
    <source>
        <dbReference type="SAM" id="MobiDB-lite"/>
    </source>
</evidence>
<proteinExistence type="predicted"/>
<comment type="caution">
    <text evidence="9">The sequence shown here is derived from an EMBL/GenBank/DDBJ whole genome shotgun (WGS) entry which is preliminary data.</text>
</comment>
<feature type="compositionally biased region" description="Pro residues" evidence="7">
    <location>
        <begin position="178"/>
        <end position="192"/>
    </location>
</feature>
<dbReference type="InterPro" id="IPR003652">
    <property type="entry name" value="Ataxin_AXH_dom"/>
</dbReference>
<dbReference type="Gene3D" id="2.170.16.10">
    <property type="entry name" value="Hedgehog/Intein (Hint) domain"/>
    <property type="match status" value="1"/>
</dbReference>
<feature type="compositionally biased region" description="Low complexity" evidence="7">
    <location>
        <begin position="211"/>
        <end position="222"/>
    </location>
</feature>
<feature type="region of interest" description="Disordered" evidence="7">
    <location>
        <begin position="69"/>
        <end position="138"/>
    </location>
</feature>
<dbReference type="Pfam" id="PF08517">
    <property type="entry name" value="AXH"/>
    <property type="match status" value="1"/>
</dbReference>
<keyword evidence="6" id="KW-0539">Nucleus</keyword>
<evidence type="ECO:0000256" key="2">
    <source>
        <dbReference type="ARBA" id="ARBA00022491"/>
    </source>
</evidence>
<dbReference type="GO" id="GO:0003723">
    <property type="term" value="F:RNA binding"/>
    <property type="evidence" value="ECO:0007669"/>
    <property type="project" value="InterPro"/>
</dbReference>
<dbReference type="Proteomes" id="UP000327044">
    <property type="component" value="Unassembled WGS sequence"/>
</dbReference>
<keyword evidence="3" id="KW-0805">Transcription regulation</keyword>
<accession>A0A5N4AGI5</accession>
<feature type="compositionally biased region" description="Polar residues" evidence="7">
    <location>
        <begin position="98"/>
        <end position="115"/>
    </location>
</feature>
<dbReference type="GO" id="GO:0005634">
    <property type="term" value="C:nucleus"/>
    <property type="evidence" value="ECO:0007669"/>
    <property type="project" value="UniProtKB-SubCell"/>
</dbReference>
<dbReference type="GO" id="GO:0006355">
    <property type="term" value="P:regulation of DNA-templated transcription"/>
    <property type="evidence" value="ECO:0007669"/>
    <property type="project" value="InterPro"/>
</dbReference>
<feature type="compositionally biased region" description="Basic and acidic residues" evidence="7">
    <location>
        <begin position="255"/>
        <end position="264"/>
    </location>
</feature>
<evidence type="ECO:0000256" key="4">
    <source>
        <dbReference type="ARBA" id="ARBA00023125"/>
    </source>
</evidence>
<evidence type="ECO:0000259" key="8">
    <source>
        <dbReference type="PROSITE" id="PS51148"/>
    </source>
</evidence>
<feature type="region of interest" description="Disordered" evidence="7">
    <location>
        <begin position="166"/>
        <end position="301"/>
    </location>
</feature>
<dbReference type="PANTHER" id="PTHR13392">
    <property type="entry name" value="ATAXIN 1"/>
    <property type="match status" value="1"/>
</dbReference>
<keyword evidence="5" id="KW-0804">Transcription</keyword>
<organism evidence="9 10">
    <name type="scientific">Photinus pyralis</name>
    <name type="common">Common eastern firefly</name>
    <name type="synonym">Lampyris pyralis</name>
    <dbReference type="NCBI Taxonomy" id="7054"/>
    <lineage>
        <taxon>Eukaryota</taxon>
        <taxon>Metazoa</taxon>
        <taxon>Ecdysozoa</taxon>
        <taxon>Arthropoda</taxon>
        <taxon>Hexapoda</taxon>
        <taxon>Insecta</taxon>
        <taxon>Pterygota</taxon>
        <taxon>Neoptera</taxon>
        <taxon>Endopterygota</taxon>
        <taxon>Coleoptera</taxon>
        <taxon>Polyphaga</taxon>
        <taxon>Elateriformia</taxon>
        <taxon>Elateroidea</taxon>
        <taxon>Lampyridae</taxon>
        <taxon>Lampyrinae</taxon>
        <taxon>Photinus</taxon>
    </lineage>
</organism>
<name>A0A5N4AGI5_PHOPY</name>
<feature type="domain" description="AXH" evidence="8">
    <location>
        <begin position="294"/>
        <end position="425"/>
    </location>
</feature>
<evidence type="ECO:0000256" key="6">
    <source>
        <dbReference type="ARBA" id="ARBA00023242"/>
    </source>
</evidence>
<evidence type="ECO:0000313" key="9">
    <source>
        <dbReference type="EMBL" id="KAB0796413.1"/>
    </source>
</evidence>
<evidence type="ECO:0000256" key="1">
    <source>
        <dbReference type="ARBA" id="ARBA00004123"/>
    </source>
</evidence>
<dbReference type="GO" id="GO:0003677">
    <property type="term" value="F:DNA binding"/>
    <property type="evidence" value="ECO:0007669"/>
    <property type="project" value="UniProtKB-KW"/>
</dbReference>
<keyword evidence="4" id="KW-0238">DNA-binding</keyword>
<dbReference type="InterPro" id="IPR043404">
    <property type="entry name" value="ATAXIN1-like"/>
</dbReference>
<dbReference type="InParanoid" id="A0A5N4AGI5"/>
<comment type="subcellular location">
    <subcellularLocation>
        <location evidence="1">Nucleus</location>
    </subcellularLocation>
</comment>
<reference evidence="9 10" key="1">
    <citation type="journal article" date="2018" name="Elife">
        <title>Firefly genomes illuminate parallel origins of bioluminescence in beetles.</title>
        <authorList>
            <person name="Fallon T.R."/>
            <person name="Lower S.E."/>
            <person name="Chang C.H."/>
            <person name="Bessho-Uehara M."/>
            <person name="Martin G.J."/>
            <person name="Bewick A.J."/>
            <person name="Behringer M."/>
            <person name="Debat H.J."/>
            <person name="Wong I."/>
            <person name="Day J.C."/>
            <person name="Suvorov A."/>
            <person name="Silva C.J."/>
            <person name="Stanger-Hall K.F."/>
            <person name="Hall D.W."/>
            <person name="Schmitz R.J."/>
            <person name="Nelson D.R."/>
            <person name="Lewis S.M."/>
            <person name="Shigenobu S."/>
            <person name="Bybee S.M."/>
            <person name="Larracuente A.M."/>
            <person name="Oba Y."/>
            <person name="Weng J.K."/>
        </authorList>
    </citation>
    <scope>NUCLEOTIDE SEQUENCE [LARGE SCALE GENOMIC DNA]</scope>
    <source>
        <strain evidence="9">1611_PpyrPB1</strain>
        <tissue evidence="9">Whole body</tissue>
    </source>
</reference>
<feature type="compositionally biased region" description="Polar residues" evidence="7">
    <location>
        <begin position="284"/>
        <end position="300"/>
    </location>
</feature>
<dbReference type="AlphaFoldDB" id="A0A5N4AGI5"/>
<keyword evidence="10" id="KW-1185">Reference proteome</keyword>
<dbReference type="SMART" id="SM00536">
    <property type="entry name" value="AXH"/>
    <property type="match status" value="1"/>
</dbReference>
<dbReference type="PANTHER" id="PTHR13392:SF13">
    <property type="entry name" value="AXH DOMAIN-CONTAINING PROTEIN"/>
    <property type="match status" value="1"/>
</dbReference>
<evidence type="ECO:0000256" key="3">
    <source>
        <dbReference type="ARBA" id="ARBA00023015"/>
    </source>
</evidence>
<dbReference type="PROSITE" id="PS51148">
    <property type="entry name" value="AXH"/>
    <property type="match status" value="1"/>
</dbReference>
<dbReference type="EMBL" id="VVIM01000007">
    <property type="protein sequence ID" value="KAB0796413.1"/>
    <property type="molecule type" value="Genomic_DNA"/>
</dbReference>
<gene>
    <name evidence="9" type="ORF">PPYR_10474</name>
</gene>
<dbReference type="InterPro" id="IPR036096">
    <property type="entry name" value="Ataxin_AXH_dom_sf"/>
</dbReference>
<dbReference type="SUPFAM" id="SSF102031">
    <property type="entry name" value="AXH domain"/>
    <property type="match status" value="1"/>
</dbReference>
<evidence type="ECO:0000313" key="10">
    <source>
        <dbReference type="Proteomes" id="UP000327044"/>
    </source>
</evidence>
<sequence length="515" mass="56550">MHALRENVGRAPARYRLILVQTVTISELQVLFAWQLLTGRFLTGGPRENAKPMISAGIEGRLPYMTYPEPWGGPPKQPPEFLRPAPKPLPPNRYNGVHLSSSLNGTRQPQRQPSKYPSPPAATPVNLTQQKEESTEELPYSAYSRLFPPPPPFMYHPSGPYTSLYQPPYTPPLRANYPQPPPLSPLEPPYTPTTPSATGSAIFLTPSATFSPPAVVQQQPSQTITRVERKPSPSFKVPSGKEGSLKHRILTRPGDSIHLRHSTDAQKPNDGPKLSEATRKRLTATVSPPRSPAKTGTSNVVPVGNFTKGSLIQLANGELRRVEDMRTEDFVNSAERSPELRLADSTVVRIEENPITGTGTVTLSYNQRRTQVEFEASLEHPFFVYGQGWASCAPDRTLQIYGLKVHRLQVGDILISLTPREATSLPASTRGSTIITTATTTAVTARQVSSTAEAAVHSYHVLNPGHPVSSGVSFSQQSNVLQTVSSDCSNSKKRRWSAPDQICDENEQNVRRVKT</sequence>
<keyword evidence="2" id="KW-0678">Repressor</keyword>
<evidence type="ECO:0000256" key="5">
    <source>
        <dbReference type="ARBA" id="ARBA00023163"/>
    </source>
</evidence>